<dbReference type="SUPFAM" id="SSF56112">
    <property type="entry name" value="Protein kinase-like (PK-like)"/>
    <property type="match status" value="1"/>
</dbReference>
<dbReference type="EMBL" id="QKWP01000515">
    <property type="protein sequence ID" value="RIB18813.1"/>
    <property type="molecule type" value="Genomic_DNA"/>
</dbReference>
<dbReference type="Pfam" id="PF08238">
    <property type="entry name" value="Sel1"/>
    <property type="match status" value="3"/>
</dbReference>
<accession>A0A397VG13</accession>
<dbReference type="GO" id="GO:0004672">
    <property type="term" value="F:protein kinase activity"/>
    <property type="evidence" value="ECO:0007669"/>
    <property type="project" value="InterPro"/>
</dbReference>
<dbReference type="PANTHER" id="PTHR45756">
    <property type="entry name" value="PALMITOYLTRANSFERASE"/>
    <property type="match status" value="1"/>
</dbReference>
<evidence type="ECO:0000313" key="2">
    <source>
        <dbReference type="EMBL" id="RIB18813.1"/>
    </source>
</evidence>
<dbReference type="Gene3D" id="1.25.40.10">
    <property type="entry name" value="Tetratricopeptide repeat domain"/>
    <property type="match status" value="1"/>
</dbReference>
<dbReference type="Proteomes" id="UP000266673">
    <property type="component" value="Unassembled WGS sequence"/>
</dbReference>
<dbReference type="STRING" id="44941.A0A397VG13"/>
<keyword evidence="3" id="KW-1185">Reference proteome</keyword>
<evidence type="ECO:0000259" key="1">
    <source>
        <dbReference type="PROSITE" id="PS50011"/>
    </source>
</evidence>
<dbReference type="Gene3D" id="1.10.510.10">
    <property type="entry name" value="Transferase(Phosphotransferase) domain 1"/>
    <property type="match status" value="1"/>
</dbReference>
<dbReference type="PROSITE" id="PS50011">
    <property type="entry name" value="PROTEIN_KINASE_DOM"/>
    <property type="match status" value="1"/>
</dbReference>
<dbReference type="InterPro" id="IPR006597">
    <property type="entry name" value="Sel1-like"/>
</dbReference>
<proteinExistence type="predicted"/>
<evidence type="ECO:0000313" key="3">
    <source>
        <dbReference type="Proteomes" id="UP000266673"/>
    </source>
</evidence>
<protein>
    <submittedName>
        <fullName evidence="2">Kinase-like domain-containing protein</fullName>
    </submittedName>
</protein>
<sequence>MNLTWVHKLKLLFSAAHNLSKIHNMGYVHKNLHSCNMLLIDTDNTSATTDIKVYISDFGLSNRIEYKTSEGEIFGVLPYIAPEILLGHEYTTAADIYSFGVILTEVSTGIPPYYNIKYVDDNDLAAKICNGLRPGFDKLTPNIYTKFAKKCMDEDPTKRPSVGEICQNLFNWYHIFDFDQECLKDEELEIRKAFWKANKTVILYPIDRDHRLIYTSKVINTKMISKALKMLSGGIYASDTITLDDIPLWQGYRYEYGIGGEKDENKAFIHYQISANMNNSNGIYQVGYCHYLGIGVEIDTEKAFEHYLKSAQMENSMGIFKTAICYKYGIGVKQNDDIFKEWIKNP</sequence>
<comment type="caution">
    <text evidence="2">The sequence shown here is derived from an EMBL/GenBank/DDBJ whole genome shotgun (WGS) entry which is preliminary data.</text>
</comment>
<feature type="domain" description="Protein kinase" evidence="1">
    <location>
        <begin position="1"/>
        <end position="177"/>
    </location>
</feature>
<reference evidence="2 3" key="1">
    <citation type="submission" date="2018-06" db="EMBL/GenBank/DDBJ databases">
        <title>Comparative genomics reveals the genomic features of Rhizophagus irregularis, R. cerebriforme, R. diaphanum and Gigaspora rosea, and their symbiotic lifestyle signature.</title>
        <authorList>
            <person name="Morin E."/>
            <person name="San Clemente H."/>
            <person name="Chen E.C.H."/>
            <person name="De La Providencia I."/>
            <person name="Hainaut M."/>
            <person name="Kuo A."/>
            <person name="Kohler A."/>
            <person name="Murat C."/>
            <person name="Tang N."/>
            <person name="Roy S."/>
            <person name="Loubradou J."/>
            <person name="Henrissat B."/>
            <person name="Grigoriev I.V."/>
            <person name="Corradi N."/>
            <person name="Roux C."/>
            <person name="Martin F.M."/>
        </authorList>
    </citation>
    <scope>NUCLEOTIDE SEQUENCE [LARGE SCALE GENOMIC DNA]</scope>
    <source>
        <strain evidence="2 3">DAOM 194757</strain>
    </source>
</reference>
<name>A0A397VG13_9GLOM</name>
<dbReference type="PANTHER" id="PTHR45756:SF1">
    <property type="entry name" value="PROTEIN KINASE DOMAIN CONTAINING PROTEIN"/>
    <property type="match status" value="1"/>
</dbReference>
<organism evidence="2 3">
    <name type="scientific">Gigaspora rosea</name>
    <dbReference type="NCBI Taxonomy" id="44941"/>
    <lineage>
        <taxon>Eukaryota</taxon>
        <taxon>Fungi</taxon>
        <taxon>Fungi incertae sedis</taxon>
        <taxon>Mucoromycota</taxon>
        <taxon>Glomeromycotina</taxon>
        <taxon>Glomeromycetes</taxon>
        <taxon>Diversisporales</taxon>
        <taxon>Gigasporaceae</taxon>
        <taxon>Gigaspora</taxon>
    </lineage>
</organism>
<keyword evidence="2" id="KW-0808">Transferase</keyword>
<dbReference type="InterPro" id="IPR000719">
    <property type="entry name" value="Prot_kinase_dom"/>
</dbReference>
<dbReference type="OrthoDB" id="1911848at2759"/>
<dbReference type="InterPro" id="IPR053215">
    <property type="entry name" value="TKL_Ser/Thr_kinase"/>
</dbReference>
<gene>
    <name evidence="2" type="ORF">C2G38_1318336</name>
</gene>
<dbReference type="SMART" id="SM00671">
    <property type="entry name" value="SEL1"/>
    <property type="match status" value="2"/>
</dbReference>
<dbReference type="AlphaFoldDB" id="A0A397VG13"/>
<dbReference type="SUPFAM" id="SSF81901">
    <property type="entry name" value="HCP-like"/>
    <property type="match status" value="1"/>
</dbReference>
<dbReference type="InterPro" id="IPR011009">
    <property type="entry name" value="Kinase-like_dom_sf"/>
</dbReference>
<keyword evidence="2" id="KW-0418">Kinase</keyword>
<dbReference type="InterPro" id="IPR001245">
    <property type="entry name" value="Ser-Thr/Tyr_kinase_cat_dom"/>
</dbReference>
<dbReference type="InterPro" id="IPR011990">
    <property type="entry name" value="TPR-like_helical_dom_sf"/>
</dbReference>
<dbReference type="Pfam" id="PF07714">
    <property type="entry name" value="PK_Tyr_Ser-Thr"/>
    <property type="match status" value="1"/>
</dbReference>
<dbReference type="GO" id="GO:0005524">
    <property type="term" value="F:ATP binding"/>
    <property type="evidence" value="ECO:0007669"/>
    <property type="project" value="InterPro"/>
</dbReference>